<evidence type="ECO:0000313" key="1">
    <source>
        <dbReference type="EMBL" id="GAH90966.1"/>
    </source>
</evidence>
<protein>
    <submittedName>
        <fullName evidence="1">Uncharacterized protein</fullName>
    </submittedName>
</protein>
<dbReference type="SUPFAM" id="SSF52518">
    <property type="entry name" value="Thiamin diphosphate-binding fold (THDP-binding)"/>
    <property type="match status" value="1"/>
</dbReference>
<dbReference type="Gene3D" id="3.40.50.970">
    <property type="match status" value="1"/>
</dbReference>
<feature type="non-terminal residue" evidence="1">
    <location>
        <position position="1"/>
    </location>
</feature>
<comment type="caution">
    <text evidence="1">The sequence shown here is derived from an EMBL/GenBank/DDBJ whole genome shotgun (WGS) entry which is preliminary data.</text>
</comment>
<dbReference type="AlphaFoldDB" id="X1J8G3"/>
<proteinExistence type="predicted"/>
<dbReference type="EMBL" id="BARU01049129">
    <property type="protein sequence ID" value="GAH90966.1"/>
    <property type="molecule type" value="Genomic_DNA"/>
</dbReference>
<sequence length="55" mass="6257">CPCINHGIYAGMGCTQLREKQAVDAGYWHLYRYNPELKKEGGNPFILDSKEPKES</sequence>
<dbReference type="PANTHER" id="PTHR32154:SF0">
    <property type="entry name" value="PYRUVATE-FLAVODOXIN OXIDOREDUCTASE-RELATED"/>
    <property type="match status" value="1"/>
</dbReference>
<dbReference type="PANTHER" id="PTHR32154">
    <property type="entry name" value="PYRUVATE-FLAVODOXIN OXIDOREDUCTASE-RELATED"/>
    <property type="match status" value="1"/>
</dbReference>
<feature type="non-terminal residue" evidence="1">
    <location>
        <position position="55"/>
    </location>
</feature>
<accession>X1J8G3</accession>
<gene>
    <name evidence="1" type="ORF">S03H2_72551</name>
</gene>
<dbReference type="InterPro" id="IPR029061">
    <property type="entry name" value="THDP-binding"/>
</dbReference>
<dbReference type="GO" id="GO:0006979">
    <property type="term" value="P:response to oxidative stress"/>
    <property type="evidence" value="ECO:0007669"/>
    <property type="project" value="TreeGrafter"/>
</dbReference>
<name>X1J8G3_9ZZZZ</name>
<reference evidence="1" key="1">
    <citation type="journal article" date="2014" name="Front. Microbiol.">
        <title>High frequency of phylogenetically diverse reductive dehalogenase-homologous genes in deep subseafloor sedimentary metagenomes.</title>
        <authorList>
            <person name="Kawai M."/>
            <person name="Futagami T."/>
            <person name="Toyoda A."/>
            <person name="Takaki Y."/>
            <person name="Nishi S."/>
            <person name="Hori S."/>
            <person name="Arai W."/>
            <person name="Tsubouchi T."/>
            <person name="Morono Y."/>
            <person name="Uchiyama I."/>
            <person name="Ito T."/>
            <person name="Fujiyama A."/>
            <person name="Inagaki F."/>
            <person name="Takami H."/>
        </authorList>
    </citation>
    <scope>NUCLEOTIDE SEQUENCE</scope>
    <source>
        <strain evidence="1">Expedition CK06-06</strain>
    </source>
</reference>
<dbReference type="InterPro" id="IPR050722">
    <property type="entry name" value="Pyruvate:ferred/Flavod_OxRd"/>
</dbReference>
<organism evidence="1">
    <name type="scientific">marine sediment metagenome</name>
    <dbReference type="NCBI Taxonomy" id="412755"/>
    <lineage>
        <taxon>unclassified sequences</taxon>
        <taxon>metagenomes</taxon>
        <taxon>ecological metagenomes</taxon>
    </lineage>
</organism>